<dbReference type="Proteomes" id="UP001156601">
    <property type="component" value="Unassembled WGS sequence"/>
</dbReference>
<sequence>MIRVLTVLFFIVSFSSQACMFPIQGAEYDALINIERLEESSYRVTVPRVVHERTDPIIVLGFDIDDSDEFLFAEEIVSLKVEHKKDISVAYFSLEKQIEETPFINVRWPVDCCLCEVIANTLIPKNEG</sequence>
<evidence type="ECO:0000313" key="3">
    <source>
        <dbReference type="Proteomes" id="UP001156601"/>
    </source>
</evidence>
<feature type="signal peptide" evidence="1">
    <location>
        <begin position="1"/>
        <end position="18"/>
    </location>
</feature>
<evidence type="ECO:0000256" key="1">
    <source>
        <dbReference type="SAM" id="SignalP"/>
    </source>
</evidence>
<dbReference type="RefSeq" id="WP_284215896.1">
    <property type="nucleotide sequence ID" value="NZ_BSOT01000005.1"/>
</dbReference>
<reference evidence="2" key="2">
    <citation type="submission" date="2023-01" db="EMBL/GenBank/DDBJ databases">
        <title>Draft genome sequence of Agaribacter marinus strain NBRC 110023.</title>
        <authorList>
            <person name="Sun Q."/>
            <person name="Mori K."/>
        </authorList>
    </citation>
    <scope>NUCLEOTIDE SEQUENCE</scope>
    <source>
        <strain evidence="2">NBRC 110023</strain>
    </source>
</reference>
<gene>
    <name evidence="2" type="ORF">GCM10007852_04800</name>
</gene>
<evidence type="ECO:0000313" key="2">
    <source>
        <dbReference type="EMBL" id="GLR69572.1"/>
    </source>
</evidence>
<proteinExistence type="predicted"/>
<keyword evidence="3" id="KW-1185">Reference proteome</keyword>
<dbReference type="AlphaFoldDB" id="A0AA37WH66"/>
<evidence type="ECO:0008006" key="4">
    <source>
        <dbReference type="Google" id="ProtNLM"/>
    </source>
</evidence>
<keyword evidence="1" id="KW-0732">Signal</keyword>
<feature type="chain" id="PRO_5041209943" description="Lipoprotein" evidence="1">
    <location>
        <begin position="19"/>
        <end position="128"/>
    </location>
</feature>
<comment type="caution">
    <text evidence="2">The sequence shown here is derived from an EMBL/GenBank/DDBJ whole genome shotgun (WGS) entry which is preliminary data.</text>
</comment>
<organism evidence="2 3">
    <name type="scientific">Agaribacter marinus</name>
    <dbReference type="NCBI Taxonomy" id="1431249"/>
    <lineage>
        <taxon>Bacteria</taxon>
        <taxon>Pseudomonadati</taxon>
        <taxon>Pseudomonadota</taxon>
        <taxon>Gammaproteobacteria</taxon>
        <taxon>Alteromonadales</taxon>
        <taxon>Alteromonadaceae</taxon>
        <taxon>Agaribacter</taxon>
    </lineage>
</organism>
<reference evidence="2" key="1">
    <citation type="journal article" date="2014" name="Int. J. Syst. Evol. Microbiol.">
        <title>Complete genome sequence of Corynebacterium casei LMG S-19264T (=DSM 44701T), isolated from a smear-ripened cheese.</title>
        <authorList>
            <consortium name="US DOE Joint Genome Institute (JGI-PGF)"/>
            <person name="Walter F."/>
            <person name="Albersmeier A."/>
            <person name="Kalinowski J."/>
            <person name="Ruckert C."/>
        </authorList>
    </citation>
    <scope>NUCLEOTIDE SEQUENCE</scope>
    <source>
        <strain evidence="2">NBRC 110023</strain>
    </source>
</reference>
<name>A0AA37WH66_9ALTE</name>
<accession>A0AA37WH66</accession>
<dbReference type="EMBL" id="BSOT01000005">
    <property type="protein sequence ID" value="GLR69572.1"/>
    <property type="molecule type" value="Genomic_DNA"/>
</dbReference>
<protein>
    <recommendedName>
        <fullName evidence="4">Lipoprotein</fullName>
    </recommendedName>
</protein>
<dbReference type="PROSITE" id="PS51257">
    <property type="entry name" value="PROKAR_LIPOPROTEIN"/>
    <property type="match status" value="1"/>
</dbReference>